<dbReference type="EC" id="2.7.1.180" evidence="2 11"/>
<evidence type="ECO:0000313" key="13">
    <source>
        <dbReference type="EMBL" id="MBM6877606.1"/>
    </source>
</evidence>
<dbReference type="SUPFAM" id="SSF143631">
    <property type="entry name" value="ApbE-like"/>
    <property type="match status" value="1"/>
</dbReference>
<evidence type="ECO:0000313" key="14">
    <source>
        <dbReference type="Proteomes" id="UP000729290"/>
    </source>
</evidence>
<feature type="chain" id="PRO_5045244774" description="FAD:protein FMN transferase" evidence="12">
    <location>
        <begin position="22"/>
        <end position="356"/>
    </location>
</feature>
<dbReference type="PIRSF" id="PIRSF006268">
    <property type="entry name" value="ApbE"/>
    <property type="match status" value="1"/>
</dbReference>
<comment type="cofactor">
    <cofactor evidence="1">
        <name>Mg(2+)</name>
        <dbReference type="ChEBI" id="CHEBI:18420"/>
    </cofactor>
</comment>
<dbReference type="InterPro" id="IPR003374">
    <property type="entry name" value="ApbE-like_sf"/>
</dbReference>
<dbReference type="PANTHER" id="PTHR30040:SF2">
    <property type="entry name" value="FAD:PROTEIN FMN TRANSFERASE"/>
    <property type="match status" value="1"/>
</dbReference>
<sequence length="356" mass="39199">MKGKRMMLCLLGGMMLCSGCAARREQAQQMLQQQKEEDRYDSMTLAMDTVINTTIYDERGEELLLEVEQEIQRLEGLFSVTKADSDISKLNANAGKEETALSEETYALLKTSKEISTETGGSFDITISPVVKLWGFTEEEHHVPSQTEIDQAMALVDEDQLLMEENNTAYLEEEGMAVDLGAIAKGYASDVVADLLRQEGVESALISLGGNLACIGTKPDGSLWEAALANPLDETDYVGLFQVSDCFLITSGGYQRYFEQDGKRYHHIIDPDTGYPAESGLLSVTILSEDGTKADALSTALFVMGLDRALDFWRNSDDFEAVLITEDGRVIATEGAAAVFSFEGRDNDFTYETVNR</sequence>
<dbReference type="RefSeq" id="WP_205132576.1">
    <property type="nucleotide sequence ID" value="NZ_JACSNT010000002.1"/>
</dbReference>
<gene>
    <name evidence="13" type="ORF">H9X83_05470</name>
</gene>
<evidence type="ECO:0000256" key="12">
    <source>
        <dbReference type="SAM" id="SignalP"/>
    </source>
</evidence>
<keyword evidence="14" id="KW-1185">Reference proteome</keyword>
<keyword evidence="12" id="KW-0732">Signal</keyword>
<name>A0ABS2G801_9FIRM</name>
<comment type="caution">
    <text evidence="13">The sequence shown here is derived from an EMBL/GenBank/DDBJ whole genome shotgun (WGS) entry which is preliminary data.</text>
</comment>
<evidence type="ECO:0000256" key="11">
    <source>
        <dbReference type="PIRNR" id="PIRNR006268"/>
    </source>
</evidence>
<protein>
    <recommendedName>
        <fullName evidence="3 11">FAD:protein FMN transferase</fullName>
        <ecNumber evidence="2 11">2.7.1.180</ecNumber>
    </recommendedName>
    <alternativeName>
        <fullName evidence="9 11">Flavin transferase</fullName>
    </alternativeName>
</protein>
<feature type="signal peptide" evidence="12">
    <location>
        <begin position="1"/>
        <end position="21"/>
    </location>
</feature>
<proteinExistence type="inferred from homology"/>
<reference evidence="13 14" key="1">
    <citation type="journal article" date="2021" name="Sci. Rep.">
        <title>The distribution of antibiotic resistance genes in chicken gut microbiota commensals.</title>
        <authorList>
            <person name="Juricova H."/>
            <person name="Matiasovicova J."/>
            <person name="Kubasova T."/>
            <person name="Cejkova D."/>
            <person name="Rychlik I."/>
        </authorList>
    </citation>
    <scope>NUCLEOTIDE SEQUENCE [LARGE SCALE GENOMIC DNA]</scope>
    <source>
        <strain evidence="13 14">An431b</strain>
    </source>
</reference>
<evidence type="ECO:0000256" key="10">
    <source>
        <dbReference type="ARBA" id="ARBA00048540"/>
    </source>
</evidence>
<keyword evidence="5 11" id="KW-0808">Transferase</keyword>
<dbReference type="GO" id="GO:0016740">
    <property type="term" value="F:transferase activity"/>
    <property type="evidence" value="ECO:0007669"/>
    <property type="project" value="UniProtKB-KW"/>
</dbReference>
<evidence type="ECO:0000256" key="6">
    <source>
        <dbReference type="ARBA" id="ARBA00022723"/>
    </source>
</evidence>
<accession>A0ABS2G801</accession>
<evidence type="ECO:0000256" key="4">
    <source>
        <dbReference type="ARBA" id="ARBA00022630"/>
    </source>
</evidence>
<dbReference type="EMBL" id="JACSNV010000006">
    <property type="protein sequence ID" value="MBM6877606.1"/>
    <property type="molecule type" value="Genomic_DNA"/>
</dbReference>
<keyword evidence="7 11" id="KW-0274">FAD</keyword>
<dbReference type="Pfam" id="PF02424">
    <property type="entry name" value="ApbE"/>
    <property type="match status" value="1"/>
</dbReference>
<evidence type="ECO:0000256" key="7">
    <source>
        <dbReference type="ARBA" id="ARBA00022827"/>
    </source>
</evidence>
<keyword evidence="4 11" id="KW-0285">Flavoprotein</keyword>
<dbReference type="InterPro" id="IPR024932">
    <property type="entry name" value="ApbE"/>
</dbReference>
<evidence type="ECO:0000256" key="1">
    <source>
        <dbReference type="ARBA" id="ARBA00001946"/>
    </source>
</evidence>
<comment type="catalytic activity">
    <reaction evidence="10 11">
        <text>L-threonyl-[protein] + FAD = FMN-L-threonyl-[protein] + AMP + H(+)</text>
        <dbReference type="Rhea" id="RHEA:36847"/>
        <dbReference type="Rhea" id="RHEA-COMP:11060"/>
        <dbReference type="Rhea" id="RHEA-COMP:11061"/>
        <dbReference type="ChEBI" id="CHEBI:15378"/>
        <dbReference type="ChEBI" id="CHEBI:30013"/>
        <dbReference type="ChEBI" id="CHEBI:57692"/>
        <dbReference type="ChEBI" id="CHEBI:74257"/>
        <dbReference type="ChEBI" id="CHEBI:456215"/>
        <dbReference type="EC" id="2.7.1.180"/>
    </reaction>
</comment>
<comment type="similarity">
    <text evidence="11">Belongs to the ApbE family.</text>
</comment>
<evidence type="ECO:0000256" key="9">
    <source>
        <dbReference type="ARBA" id="ARBA00031306"/>
    </source>
</evidence>
<organism evidence="13 14">
    <name type="scientific">Anaerotignum lactatifermentans</name>
    <dbReference type="NCBI Taxonomy" id="160404"/>
    <lineage>
        <taxon>Bacteria</taxon>
        <taxon>Bacillati</taxon>
        <taxon>Bacillota</taxon>
        <taxon>Clostridia</taxon>
        <taxon>Lachnospirales</taxon>
        <taxon>Anaerotignaceae</taxon>
        <taxon>Anaerotignum</taxon>
    </lineage>
</organism>
<dbReference type="Proteomes" id="UP000729290">
    <property type="component" value="Unassembled WGS sequence"/>
</dbReference>
<keyword evidence="8 11" id="KW-0460">Magnesium</keyword>
<dbReference type="PANTHER" id="PTHR30040">
    <property type="entry name" value="THIAMINE BIOSYNTHESIS LIPOPROTEIN APBE"/>
    <property type="match status" value="1"/>
</dbReference>
<keyword evidence="6 11" id="KW-0479">Metal-binding</keyword>
<evidence type="ECO:0000256" key="3">
    <source>
        <dbReference type="ARBA" id="ARBA00016337"/>
    </source>
</evidence>
<evidence type="ECO:0000256" key="5">
    <source>
        <dbReference type="ARBA" id="ARBA00022679"/>
    </source>
</evidence>
<dbReference type="Gene3D" id="3.10.520.10">
    <property type="entry name" value="ApbE-like domains"/>
    <property type="match status" value="1"/>
</dbReference>
<evidence type="ECO:0000256" key="8">
    <source>
        <dbReference type="ARBA" id="ARBA00022842"/>
    </source>
</evidence>
<evidence type="ECO:0000256" key="2">
    <source>
        <dbReference type="ARBA" id="ARBA00011955"/>
    </source>
</evidence>